<dbReference type="EMBL" id="JANBUJ010001803">
    <property type="protein sequence ID" value="KAJ2766078.1"/>
    <property type="molecule type" value="Genomic_DNA"/>
</dbReference>
<evidence type="ECO:0000313" key="1">
    <source>
        <dbReference type="EMBL" id="KAJ2766078.1"/>
    </source>
</evidence>
<sequence>MDDKIKETARLALEHGDDALSDDEILAMLDDDAELDRLREERLNQLKREVGHVRELRQCGHGGYAELRNEEDVVKLISTAKRAVVHFMHPQFARCKVLDAHLHLLARYHFETRFVSAKAESCSFLVQKFQVRVLPCVLFVVDGRVVDRLVGFDELGNSDKFSTEALEKRLAQSGVIQLPKGALASVPVKERPAALGPEDGDAEDGDAEDGGSDGGGSLDY</sequence>
<protein>
    <submittedName>
        <fullName evidence="1">Uncharacterized protein</fullName>
    </submittedName>
</protein>
<evidence type="ECO:0000313" key="2">
    <source>
        <dbReference type="Proteomes" id="UP001140234"/>
    </source>
</evidence>
<proteinExistence type="predicted"/>
<keyword evidence="2" id="KW-1185">Reference proteome</keyword>
<accession>A0ACC1JRW3</accession>
<dbReference type="Proteomes" id="UP001140234">
    <property type="component" value="Unassembled WGS sequence"/>
</dbReference>
<reference evidence="1" key="1">
    <citation type="submission" date="2022-07" db="EMBL/GenBank/DDBJ databases">
        <title>Phylogenomic reconstructions and comparative analyses of Kickxellomycotina fungi.</title>
        <authorList>
            <person name="Reynolds N.K."/>
            <person name="Stajich J.E."/>
            <person name="Barry K."/>
            <person name="Grigoriev I.V."/>
            <person name="Crous P."/>
            <person name="Smith M.E."/>
        </authorList>
    </citation>
    <scope>NUCLEOTIDE SEQUENCE</scope>
    <source>
        <strain evidence="1">CBS 109366</strain>
    </source>
</reference>
<organism evidence="1 2">
    <name type="scientific">Coemansia nantahalensis</name>
    <dbReference type="NCBI Taxonomy" id="2789366"/>
    <lineage>
        <taxon>Eukaryota</taxon>
        <taxon>Fungi</taxon>
        <taxon>Fungi incertae sedis</taxon>
        <taxon>Zoopagomycota</taxon>
        <taxon>Kickxellomycotina</taxon>
        <taxon>Kickxellomycetes</taxon>
        <taxon>Kickxellales</taxon>
        <taxon>Kickxellaceae</taxon>
        <taxon>Coemansia</taxon>
    </lineage>
</organism>
<comment type="caution">
    <text evidence="1">The sequence shown here is derived from an EMBL/GenBank/DDBJ whole genome shotgun (WGS) entry which is preliminary data.</text>
</comment>
<gene>
    <name evidence="1" type="ORF">IWQ57_004522</name>
</gene>
<name>A0ACC1JRW3_9FUNG</name>